<proteinExistence type="predicted"/>
<protein>
    <submittedName>
        <fullName evidence="1">Uncharacterized protein</fullName>
    </submittedName>
</protein>
<evidence type="ECO:0000313" key="1">
    <source>
        <dbReference type="EMBL" id="XPM67451.1"/>
    </source>
</evidence>
<gene>
    <name evidence="1" type="ORF">BH720_011350</name>
</gene>
<reference evidence="1 2" key="1">
    <citation type="journal article" date="2016" name="Genome Announc.">
        <title>Draft Genome Sequence of the Thermotolerant Cyanobacterium Desertifilum sp. IPPAS B-1220.</title>
        <authorList>
            <person name="Mironov K.S."/>
            <person name="Sinetova M.A."/>
            <person name="Bolatkhan K."/>
            <person name="Zayadan B.K."/>
            <person name="Ustinova V.V."/>
            <person name="Kupriyanova E.V."/>
            <person name="Skrypnik A.N."/>
            <person name="Gogoleva N.E."/>
            <person name="Gogolev Y.V."/>
            <person name="Los D.A."/>
        </authorList>
    </citation>
    <scope>NUCLEOTIDE SEQUENCE [LARGE SCALE GENOMIC DNA]</scope>
    <source>
        <strain evidence="1 2">IPPAS B-1220</strain>
    </source>
</reference>
<dbReference type="EMBL" id="CP182909">
    <property type="protein sequence ID" value="XPM67451.1"/>
    <property type="molecule type" value="Genomic_DNA"/>
</dbReference>
<dbReference type="Proteomes" id="UP000095472">
    <property type="component" value="Chromosome"/>
</dbReference>
<sequence>MLVKIQSVRGGRAMMLDMLAIAEAIDRVRSNLVRDRAVLEMRN</sequence>
<organism evidence="1 2">
    <name type="scientific">Desertifilum tharense IPPAS B-1220</name>
    <dbReference type="NCBI Taxonomy" id="1781255"/>
    <lineage>
        <taxon>Bacteria</taxon>
        <taxon>Bacillati</taxon>
        <taxon>Cyanobacteriota</taxon>
        <taxon>Cyanophyceae</taxon>
        <taxon>Desertifilales</taxon>
        <taxon>Desertifilaceae</taxon>
        <taxon>Desertifilum</taxon>
    </lineage>
</organism>
<keyword evidence="2" id="KW-1185">Reference proteome</keyword>
<accession>A0ACD5H4W0</accession>
<evidence type="ECO:0000313" key="2">
    <source>
        <dbReference type="Proteomes" id="UP000095472"/>
    </source>
</evidence>
<name>A0ACD5H4W0_9CYAN</name>